<feature type="domain" description="Response regulatory" evidence="3">
    <location>
        <begin position="3"/>
        <end position="118"/>
    </location>
</feature>
<dbReference type="GO" id="GO:0000160">
    <property type="term" value="P:phosphorelay signal transduction system"/>
    <property type="evidence" value="ECO:0007669"/>
    <property type="project" value="InterPro"/>
</dbReference>
<dbReference type="PROSITE" id="PS50110">
    <property type="entry name" value="RESPONSE_REGULATORY"/>
    <property type="match status" value="1"/>
</dbReference>
<dbReference type="InterPro" id="IPR011006">
    <property type="entry name" value="CheY-like_superfamily"/>
</dbReference>
<proteinExistence type="predicted"/>
<keyword evidence="1 2" id="KW-0597">Phosphoprotein</keyword>
<protein>
    <submittedName>
        <fullName evidence="4">Response regulator receiver protein</fullName>
    </submittedName>
</protein>
<dbReference type="PANTHER" id="PTHR44591:SF3">
    <property type="entry name" value="RESPONSE REGULATORY DOMAIN-CONTAINING PROTEIN"/>
    <property type="match status" value="1"/>
</dbReference>
<name>E3HBY6_ILYPC</name>
<dbReference type="InterPro" id="IPR050595">
    <property type="entry name" value="Bact_response_regulator"/>
</dbReference>
<organism evidence="4 5">
    <name type="scientific">Ilyobacter polytropus (strain ATCC 51220 / DSM 2926 / LMG 16218 / CuHBu1)</name>
    <dbReference type="NCBI Taxonomy" id="572544"/>
    <lineage>
        <taxon>Bacteria</taxon>
        <taxon>Fusobacteriati</taxon>
        <taxon>Fusobacteriota</taxon>
        <taxon>Fusobacteriia</taxon>
        <taxon>Fusobacteriales</taxon>
        <taxon>Fusobacteriaceae</taxon>
        <taxon>Ilyobacter</taxon>
    </lineage>
</organism>
<dbReference type="Pfam" id="PF00072">
    <property type="entry name" value="Response_reg"/>
    <property type="match status" value="1"/>
</dbReference>
<dbReference type="PANTHER" id="PTHR44591">
    <property type="entry name" value="STRESS RESPONSE REGULATOR PROTEIN 1"/>
    <property type="match status" value="1"/>
</dbReference>
<evidence type="ECO:0000259" key="3">
    <source>
        <dbReference type="PROSITE" id="PS50110"/>
    </source>
</evidence>
<accession>E3HBY6</accession>
<geneLocation type="plasmid" evidence="4 5">
    <name>pILYOP01</name>
</geneLocation>
<dbReference type="OrthoDB" id="9759232at2"/>
<evidence type="ECO:0000313" key="5">
    <source>
        <dbReference type="Proteomes" id="UP000006875"/>
    </source>
</evidence>
<dbReference type="InterPro" id="IPR013972">
    <property type="entry name" value="YcbB"/>
</dbReference>
<sequence length="282" mass="31817">MTTIYIVDDDPSIVTILKDISNKYFKGSLIGSSSNGEDAIEEIKMLKPNIVLLDFLLPDKDGLQVIKVIREEYDQGIIMISEVSDKQMIAKAYKKDIEFFISKPINVVEVVSVIKKVIEHLKIKGALSQFEDVLSILKNNLGSEEKPAIRYEEKLKKLYSKLGIIGSSGCEELIKAVIWSKSQESDYSLSDMYKALISDEDGIQQIDAVKKRIGRVITKAFKSMASLGIEDSMNPLFEDYASQLFDFTEMRKEMKNITGESKQPGKIHVKQFIESSLVLIED</sequence>
<gene>
    <name evidence="4" type="ordered locus">Ilyop_2553</name>
</gene>
<evidence type="ECO:0000256" key="1">
    <source>
        <dbReference type="ARBA" id="ARBA00022553"/>
    </source>
</evidence>
<dbReference type="AlphaFoldDB" id="E3HBY6"/>
<reference evidence="4 5" key="1">
    <citation type="journal article" date="2010" name="Stand. Genomic Sci.">
        <title>Complete genome sequence of Ilyobacter polytropus type strain (CuHbu1).</title>
        <authorList>
            <person name="Sikorski J."/>
            <person name="Chertkov O."/>
            <person name="Lapidus A."/>
            <person name="Nolan M."/>
            <person name="Lucas S."/>
            <person name="Del Rio T.G."/>
            <person name="Tice H."/>
            <person name="Cheng J.F."/>
            <person name="Tapia R."/>
            <person name="Han C."/>
            <person name="Goodwin L."/>
            <person name="Pitluck S."/>
            <person name="Liolios K."/>
            <person name="Ivanova N."/>
            <person name="Mavromatis K."/>
            <person name="Mikhailova N."/>
            <person name="Pati A."/>
            <person name="Chen A."/>
            <person name="Palaniappan K."/>
            <person name="Land M."/>
            <person name="Hauser L."/>
            <person name="Chang Y.J."/>
            <person name="Jeffries C.D."/>
            <person name="Brambilla E."/>
            <person name="Yasawong M."/>
            <person name="Rohde M."/>
            <person name="Pukall R."/>
            <person name="Spring S."/>
            <person name="Goker M."/>
            <person name="Woyke T."/>
            <person name="Bristow J."/>
            <person name="Eisen J.A."/>
            <person name="Markowitz V."/>
            <person name="Hugenholtz P."/>
            <person name="Kyrpides N.C."/>
            <person name="Klenk H.P."/>
        </authorList>
    </citation>
    <scope>NUCLEOTIDE SEQUENCE [LARGE SCALE GENOMIC DNA]</scope>
    <source>
        <strain evidence="5">ATCC 51220 / DSM 2926 / LMG 16218 / CuHBu1</strain>
        <plasmid evidence="5">pILYOP01</plasmid>
    </source>
</reference>
<evidence type="ECO:0000313" key="4">
    <source>
        <dbReference type="EMBL" id="ADO84312.1"/>
    </source>
</evidence>
<dbReference type="Proteomes" id="UP000006875">
    <property type="component" value="Plasmid pILYOP01"/>
</dbReference>
<feature type="modified residue" description="4-aspartylphosphate" evidence="2">
    <location>
        <position position="54"/>
    </location>
</feature>
<keyword evidence="5" id="KW-1185">Reference proteome</keyword>
<dbReference type="RefSeq" id="WP_013388971.1">
    <property type="nucleotide sequence ID" value="NC_014633.1"/>
</dbReference>
<dbReference type="EMBL" id="CP002282">
    <property type="protein sequence ID" value="ADO84312.1"/>
    <property type="molecule type" value="Genomic_DNA"/>
</dbReference>
<dbReference type="SUPFAM" id="SSF52172">
    <property type="entry name" value="CheY-like"/>
    <property type="match status" value="1"/>
</dbReference>
<dbReference type="KEGG" id="ipo:Ilyop_2553"/>
<dbReference type="InterPro" id="IPR001789">
    <property type="entry name" value="Sig_transdc_resp-reg_receiver"/>
</dbReference>
<dbReference type="Gene3D" id="3.40.50.2300">
    <property type="match status" value="1"/>
</dbReference>
<keyword evidence="4" id="KW-0614">Plasmid</keyword>
<dbReference type="HOGENOM" id="CLU_080651_0_0_0"/>
<dbReference type="SMART" id="SM00448">
    <property type="entry name" value="REC"/>
    <property type="match status" value="1"/>
</dbReference>
<dbReference type="Pfam" id="PF08664">
    <property type="entry name" value="YcbB"/>
    <property type="match status" value="1"/>
</dbReference>
<evidence type="ECO:0000256" key="2">
    <source>
        <dbReference type="PROSITE-ProRule" id="PRU00169"/>
    </source>
</evidence>